<evidence type="ECO:0000256" key="1">
    <source>
        <dbReference type="SAM" id="MobiDB-lite"/>
    </source>
</evidence>
<evidence type="ECO:0000313" key="3">
    <source>
        <dbReference type="Proteomes" id="UP000217790"/>
    </source>
</evidence>
<feature type="region of interest" description="Disordered" evidence="1">
    <location>
        <begin position="644"/>
        <end position="665"/>
    </location>
</feature>
<gene>
    <name evidence="2" type="ORF">ARMGADRAFT_1093527</name>
</gene>
<feature type="region of interest" description="Disordered" evidence="1">
    <location>
        <begin position="1"/>
        <end position="28"/>
    </location>
</feature>
<feature type="compositionally biased region" description="Basic residues" evidence="1">
    <location>
        <begin position="652"/>
        <end position="665"/>
    </location>
</feature>
<keyword evidence="3" id="KW-1185">Reference proteome</keyword>
<dbReference type="EMBL" id="KZ293855">
    <property type="protein sequence ID" value="PBK79034.1"/>
    <property type="molecule type" value="Genomic_DNA"/>
</dbReference>
<proteinExistence type="predicted"/>
<name>A0A2H3CCI1_ARMGA</name>
<feature type="region of interest" description="Disordered" evidence="1">
    <location>
        <begin position="297"/>
        <end position="350"/>
    </location>
</feature>
<accession>A0A2H3CCI1</accession>
<sequence>MSESISQIHPPSSLPSSPTQPQPGDSSVFPDPLAPLVLPVDSADITDADIQKVTRLWPTCVPLFTFMGHPYLQERKEQSIKMLKLRGRIGYSLRTASARVLTCKQYTNTFSEETRMLDHLLTSVFACTTFTKDVVYKLDEDIYQELCAKLTARRKLASSSLHDFGYSDLEPPAWVISTAQGLTSNDFEMYAFHYRIHVEHFLHMLDYVHDWDRLQTRVYLDERLLAAQRDADRICLGKKEYHLPAVPPSTYSEPLKSKTSCQTSASDWSCGGVHGRDTRQHPNNPWAAEIQGQLYHKASRNSPTPYSDNSERKGIHSDAKLKMMNTATRDSSPETSVSCEGKPDEISTPSEVLNHNVSNSVLHHSTNSELRTFRIASNTLCAPFSGKNKTFRLPRRVRRRISQLLKRLQRVFYITSWVTSTNGEFQRILMGMREYVQPLPRFTILVSEETWVQSGMNTFKFDRDALNPVPDLGSYITSNSQKVLAMFSAQPKVRIKQKTNFREQTGRTKCQLHSPRLAKRGIEIKEATAPSTINQERQLYHWGVYNCQYPNHRRVHGEVVNRCFVIPLESSTNIPIDIRPPTTRGGLFDKQSISQETRQQRLYDPPHALVSKHFGLHHTNMYNILKAVRKEYLARRVCNPQKGLHGVSRGSRTMKRRLRTTQKSQHSRTVRILSRLAIRISTPSILNTAFDDFDVHSGCKNITTTSFYHIPAFTSSLADREFGEFLIHRDLCKLRNSRSPETPTMLRYLIAGHRIEVEKTTVPSTINRECQLYRWRVRNCCHPKCQSLRGEVQAPKYSMTSPGHNIKVKVNMKPQTTHRNIYAKQRLSRETHWQQEVFDLLSVGNWNMNRGLRTTRKWLSDIRRKSQRMKWRLHAIRKDQLQGAKAVLDPRQAVRNKVNPFAKFISEEKFSIASGYECTTTFSCDLPRFTLANKERREFHGHQALRKSQNSRLQENHAMLRDFIAELIDGQNHLQRIQSASRLEFCHQLIPELVIFPGVSAYPGLSIIAEVAVVKQESKRLLTNHPHGVVFNTMSPKRDSPDKSDHDQLNHNVRLINSSNDVPGVIFIIPITVYLSIASRNTESSLLPWSISVAPMVPLSKVDAKVLGHKRDSIDISGNELKDRQTLRQGQMLDAFNFEPRCTNDG</sequence>
<dbReference type="AlphaFoldDB" id="A0A2H3CCI1"/>
<protein>
    <submittedName>
        <fullName evidence="2">Uncharacterized protein</fullName>
    </submittedName>
</protein>
<feature type="compositionally biased region" description="Low complexity" evidence="1">
    <location>
        <begin position="1"/>
        <end position="23"/>
    </location>
</feature>
<dbReference type="Proteomes" id="UP000217790">
    <property type="component" value="Unassembled WGS sequence"/>
</dbReference>
<reference evidence="3" key="1">
    <citation type="journal article" date="2017" name="Nat. Ecol. Evol.">
        <title>Genome expansion and lineage-specific genetic innovations in the forest pathogenic fungi Armillaria.</title>
        <authorList>
            <person name="Sipos G."/>
            <person name="Prasanna A.N."/>
            <person name="Walter M.C."/>
            <person name="O'Connor E."/>
            <person name="Balint B."/>
            <person name="Krizsan K."/>
            <person name="Kiss B."/>
            <person name="Hess J."/>
            <person name="Varga T."/>
            <person name="Slot J."/>
            <person name="Riley R."/>
            <person name="Boka B."/>
            <person name="Rigling D."/>
            <person name="Barry K."/>
            <person name="Lee J."/>
            <person name="Mihaltcheva S."/>
            <person name="LaButti K."/>
            <person name="Lipzen A."/>
            <person name="Waldron R."/>
            <person name="Moloney N.M."/>
            <person name="Sperisen C."/>
            <person name="Kredics L."/>
            <person name="Vagvoelgyi C."/>
            <person name="Patrignani A."/>
            <person name="Fitzpatrick D."/>
            <person name="Nagy I."/>
            <person name="Doyle S."/>
            <person name="Anderson J.B."/>
            <person name="Grigoriev I.V."/>
            <person name="Gueldener U."/>
            <person name="Muensterkoetter M."/>
            <person name="Nagy L.G."/>
        </authorList>
    </citation>
    <scope>NUCLEOTIDE SEQUENCE [LARGE SCALE GENOMIC DNA]</scope>
    <source>
        <strain evidence="3">Ar21-2</strain>
    </source>
</reference>
<evidence type="ECO:0000313" key="2">
    <source>
        <dbReference type="EMBL" id="PBK79034.1"/>
    </source>
</evidence>
<dbReference type="InParanoid" id="A0A2H3CCI1"/>
<feature type="compositionally biased region" description="Polar residues" evidence="1">
    <location>
        <begin position="325"/>
        <end position="338"/>
    </location>
</feature>
<organism evidence="2 3">
    <name type="scientific">Armillaria gallica</name>
    <name type="common">Bulbous honey fungus</name>
    <name type="synonym">Armillaria bulbosa</name>
    <dbReference type="NCBI Taxonomy" id="47427"/>
    <lineage>
        <taxon>Eukaryota</taxon>
        <taxon>Fungi</taxon>
        <taxon>Dikarya</taxon>
        <taxon>Basidiomycota</taxon>
        <taxon>Agaricomycotina</taxon>
        <taxon>Agaricomycetes</taxon>
        <taxon>Agaricomycetidae</taxon>
        <taxon>Agaricales</taxon>
        <taxon>Marasmiineae</taxon>
        <taxon>Physalacriaceae</taxon>
        <taxon>Armillaria</taxon>
    </lineage>
</organism>
<dbReference type="OrthoDB" id="2996936at2759"/>
<feature type="compositionally biased region" description="Basic and acidic residues" evidence="1">
    <location>
        <begin position="309"/>
        <end position="321"/>
    </location>
</feature>